<dbReference type="InterPro" id="IPR025112">
    <property type="entry name" value="PCMD"/>
</dbReference>
<accession>A0ABR7DVZ0</accession>
<dbReference type="Pfam" id="PF14900">
    <property type="entry name" value="DUF4493"/>
    <property type="match status" value="1"/>
</dbReference>
<evidence type="ECO:0000259" key="2">
    <source>
        <dbReference type="Pfam" id="PF13201"/>
    </source>
</evidence>
<sequence length="750" mass="82699">MKRNNIYLLITLLSILLSCNSDEKVNGNGFVRIGIITNTSVITKAEGDVEIKNIRLVISNVTENSSDKDWSKEYNFAPDAPSEDIELAPGNYKLVAIASNGSEVADGFTPAYMGEAMVEVTAGNTSTAWIECKLTTVKVLVEYASSVVGTYQTEYKTVVGGVAFSGEEKRAGYIAPGNLSVDFMFKDNAGSWQTISLDKIAEAKAQEYYKIKISMKSTEGEGDGSSEGAANISIQVGEENPRDIEVGIVLPKVVVTTLDAENVLTNSATLKGKYVSPSGKVTPSNPKFFYRKKGVTEWQNSISASSSDVNTQYLASLIGLDDDTEYEYKFMEKGNSVDFKTKVGDKTLEKKAIGVTVAYVYGELNTNAVDAYFEYILASETDWSHATKVLAVLDTEGNYKAELTGLSANQSYQYRFMESKVIQTLTTCSSISIQSVTAGADYAKVKWNIQSSKNLLDTDEVIVSYKYKKQGDSWGEVQSLVIEMQENGNKNIITGLEQNGTYCIDDENKTFTTLKNASFDTWFKGSNKAWYANEKDSYDFWATGNEGVRKASKDSNTEPIEGRDGVKEHAAKLTSINAKILMFGFFAAGNLYTGSFNFTSLSDAMNADKAKKFPKFGQSFSTRPTGLNGWYKYTSTNIDQGLDKSDSRYGMKDKCQIYVKLFTGDQYDASTINSTTYIAEGEYSSDEDVTEWTPFELDLTYHDSENIPTRIAIVATSSIYGGDFIGALNSILYVDDFELVYDYTKSPYIN</sequence>
<dbReference type="Gene3D" id="2.60.120.890">
    <property type="entry name" value="BT2081, beta-jelly-roll domain"/>
    <property type="match status" value="1"/>
</dbReference>
<protein>
    <submittedName>
        <fullName evidence="3">PCMD domain-containing protein</fullName>
    </submittedName>
</protein>
<keyword evidence="1" id="KW-0732">Signal</keyword>
<reference evidence="3 4" key="1">
    <citation type="submission" date="2020-08" db="EMBL/GenBank/DDBJ databases">
        <title>Genome public.</title>
        <authorList>
            <person name="Liu C."/>
            <person name="Sun Q."/>
        </authorList>
    </citation>
    <scope>NUCLEOTIDE SEQUENCE [LARGE SCALE GENOMIC DNA]</scope>
    <source>
        <strain evidence="3 4">BX2</strain>
    </source>
</reference>
<dbReference type="InterPro" id="IPR038653">
    <property type="entry name" value="Put_CMD_sf"/>
</dbReference>
<dbReference type="Proteomes" id="UP000644010">
    <property type="component" value="Unassembled WGS sequence"/>
</dbReference>
<dbReference type="Pfam" id="PF13201">
    <property type="entry name" value="PCMD"/>
    <property type="match status" value="1"/>
</dbReference>
<dbReference type="RefSeq" id="WP_186958091.1">
    <property type="nucleotide sequence ID" value="NZ_JACOOI010000001.1"/>
</dbReference>
<feature type="domain" description="Putative carbohydrate metabolism" evidence="2">
    <location>
        <begin position="518"/>
        <end position="740"/>
    </location>
</feature>
<evidence type="ECO:0000313" key="3">
    <source>
        <dbReference type="EMBL" id="MBC5641685.1"/>
    </source>
</evidence>
<comment type="caution">
    <text evidence="3">The sequence shown here is derived from an EMBL/GenBank/DDBJ whole genome shotgun (WGS) entry which is preliminary data.</text>
</comment>
<evidence type="ECO:0000256" key="1">
    <source>
        <dbReference type="SAM" id="SignalP"/>
    </source>
</evidence>
<name>A0ABR7DVZ0_9BACT</name>
<keyword evidence="4" id="KW-1185">Reference proteome</keyword>
<organism evidence="3 4">
    <name type="scientific">Parabacteroides segnis</name>
    <dbReference type="NCBI Taxonomy" id="2763058"/>
    <lineage>
        <taxon>Bacteria</taxon>
        <taxon>Pseudomonadati</taxon>
        <taxon>Bacteroidota</taxon>
        <taxon>Bacteroidia</taxon>
        <taxon>Bacteroidales</taxon>
        <taxon>Tannerellaceae</taxon>
        <taxon>Parabacteroides</taxon>
    </lineage>
</organism>
<dbReference type="InterPro" id="IPR027840">
    <property type="entry name" value="DUF4493"/>
</dbReference>
<dbReference type="PROSITE" id="PS51257">
    <property type="entry name" value="PROKAR_LIPOPROTEIN"/>
    <property type="match status" value="1"/>
</dbReference>
<feature type="signal peptide" evidence="1">
    <location>
        <begin position="1"/>
        <end position="23"/>
    </location>
</feature>
<dbReference type="EMBL" id="JACOOI010000001">
    <property type="protein sequence ID" value="MBC5641685.1"/>
    <property type="molecule type" value="Genomic_DNA"/>
</dbReference>
<gene>
    <name evidence="3" type="ORF">H8S77_02105</name>
</gene>
<feature type="chain" id="PRO_5047091366" evidence="1">
    <location>
        <begin position="24"/>
        <end position="750"/>
    </location>
</feature>
<evidence type="ECO:0000313" key="4">
    <source>
        <dbReference type="Proteomes" id="UP000644010"/>
    </source>
</evidence>
<proteinExistence type="predicted"/>